<dbReference type="RefSeq" id="WP_188484136.1">
    <property type="nucleotide sequence ID" value="NZ_BMFC01000020.1"/>
</dbReference>
<sequence>MVSNEKNRALADDRREGETMDLLGRELHTALFVEEYDHIYDSASEAKDRLRGVNPMGIEYIKKTNAYRAALGFAPLQVGRVARNDDTFAWVREKLQQGEEAQLRQIIENRARETRDCERRKEQAQQNFPTNDYLDQMIDDMLSGPKFIRKGQDRTEPKIIAFRILGELFSMKVAGNKDIEFFRQIRRLLPNQSETEYQALHQNAMNDWMELYGY</sequence>
<dbReference type="EMBL" id="BMFC01000020">
    <property type="protein sequence ID" value="GGC21533.1"/>
    <property type="molecule type" value="Genomic_DNA"/>
</dbReference>
<dbReference type="Proteomes" id="UP000645462">
    <property type="component" value="Unassembled WGS sequence"/>
</dbReference>
<proteinExistence type="predicted"/>
<evidence type="ECO:0000313" key="1">
    <source>
        <dbReference type="EMBL" id="GGC21533.1"/>
    </source>
</evidence>
<keyword evidence="2" id="KW-1185">Reference proteome</keyword>
<reference evidence="2" key="1">
    <citation type="journal article" date="2019" name="Int. J. Syst. Evol. Microbiol.">
        <title>The Global Catalogue of Microorganisms (GCM) 10K type strain sequencing project: providing services to taxonomists for standard genome sequencing and annotation.</title>
        <authorList>
            <consortium name="The Broad Institute Genomics Platform"/>
            <consortium name="The Broad Institute Genome Sequencing Center for Infectious Disease"/>
            <person name="Wu L."/>
            <person name="Ma J."/>
        </authorList>
    </citation>
    <scope>NUCLEOTIDE SEQUENCE [LARGE SCALE GENOMIC DNA]</scope>
    <source>
        <strain evidence="2">CGMCC 1.12478</strain>
    </source>
</reference>
<name>A0ABQ1LCN8_9RHOB</name>
<gene>
    <name evidence="1" type="ORF">GCM10011363_42760</name>
</gene>
<comment type="caution">
    <text evidence="1">The sequence shown here is derived from an EMBL/GenBank/DDBJ whole genome shotgun (WGS) entry which is preliminary data.</text>
</comment>
<accession>A0ABQ1LCN8</accession>
<evidence type="ECO:0000313" key="2">
    <source>
        <dbReference type="Proteomes" id="UP000645462"/>
    </source>
</evidence>
<protein>
    <submittedName>
        <fullName evidence="1">Uncharacterized protein</fullName>
    </submittedName>
</protein>
<organism evidence="1 2">
    <name type="scientific">Marivita lacus</name>
    <dbReference type="NCBI Taxonomy" id="1323742"/>
    <lineage>
        <taxon>Bacteria</taxon>
        <taxon>Pseudomonadati</taxon>
        <taxon>Pseudomonadota</taxon>
        <taxon>Alphaproteobacteria</taxon>
        <taxon>Rhodobacterales</taxon>
        <taxon>Roseobacteraceae</taxon>
        <taxon>Marivita</taxon>
    </lineage>
</organism>